<keyword evidence="3" id="KW-1185">Reference proteome</keyword>
<dbReference type="Proteomes" id="UP000275846">
    <property type="component" value="Unassembled WGS sequence"/>
</dbReference>
<gene>
    <name evidence="2" type="ORF">SSLN_LOCUS7282</name>
</gene>
<organism evidence="4">
    <name type="scientific">Schistocephalus solidus</name>
    <name type="common">Tapeworm</name>
    <dbReference type="NCBI Taxonomy" id="70667"/>
    <lineage>
        <taxon>Eukaryota</taxon>
        <taxon>Metazoa</taxon>
        <taxon>Spiralia</taxon>
        <taxon>Lophotrochozoa</taxon>
        <taxon>Platyhelminthes</taxon>
        <taxon>Cestoda</taxon>
        <taxon>Eucestoda</taxon>
        <taxon>Diphyllobothriidea</taxon>
        <taxon>Diphyllobothriidae</taxon>
        <taxon>Schistocephalus</taxon>
    </lineage>
</organism>
<sequence>MVLMHQPPPNTIYTTAHINANCTQLKSVDTFKYLGSNLSRSTKVNEKIAHRIAKASRAFGHMQNMVWNRHGLHISTKLKISDVAKDKFYEDLHALLATVPNVDTLIVLIDFNAHVGIDHAACQGVLDHCGTPSPADQQRFPLSDGREGHVDAPSVAALAGAGLCSCPETRSTGRAGNQGDPRCRWLDRAPPRHLPDEAPTATLTKAPSNQKTEKLEDLHAPDDNATVETRWCQLRNIIQSTALIGLGRARCQHQEWFEDNDADISNLLVDKNGLHKDNMDFRTDATKAAFFRCRHLVR</sequence>
<accession>A0A183SST4</accession>
<evidence type="ECO:0000256" key="1">
    <source>
        <dbReference type="SAM" id="MobiDB-lite"/>
    </source>
</evidence>
<name>A0A183SST4_SCHSO</name>
<feature type="compositionally biased region" description="Polar residues" evidence="1">
    <location>
        <begin position="201"/>
        <end position="210"/>
    </location>
</feature>
<dbReference type="AlphaFoldDB" id="A0A183SST4"/>
<protein>
    <submittedName>
        <fullName evidence="2 4">Uncharacterized protein</fullName>
    </submittedName>
</protein>
<dbReference type="WBParaSite" id="SSLN_0000753801-mRNA-1">
    <property type="protein sequence ID" value="SSLN_0000753801-mRNA-1"/>
    <property type="gene ID" value="SSLN_0000753801"/>
</dbReference>
<evidence type="ECO:0000313" key="2">
    <source>
        <dbReference type="EMBL" id="VDL93667.1"/>
    </source>
</evidence>
<feature type="region of interest" description="Disordered" evidence="1">
    <location>
        <begin position="188"/>
        <end position="214"/>
    </location>
</feature>
<dbReference type="EMBL" id="UYSU01034073">
    <property type="protein sequence ID" value="VDL93667.1"/>
    <property type="molecule type" value="Genomic_DNA"/>
</dbReference>
<reference evidence="2 3" key="2">
    <citation type="submission" date="2018-11" db="EMBL/GenBank/DDBJ databases">
        <authorList>
            <consortium name="Pathogen Informatics"/>
        </authorList>
    </citation>
    <scope>NUCLEOTIDE SEQUENCE [LARGE SCALE GENOMIC DNA]</scope>
    <source>
        <strain evidence="2 3">NST_G2</strain>
    </source>
</reference>
<evidence type="ECO:0000313" key="4">
    <source>
        <dbReference type="WBParaSite" id="SSLN_0000753801-mRNA-1"/>
    </source>
</evidence>
<proteinExistence type="predicted"/>
<evidence type="ECO:0000313" key="3">
    <source>
        <dbReference type="Proteomes" id="UP000275846"/>
    </source>
</evidence>
<reference evidence="4" key="1">
    <citation type="submission" date="2016-06" db="UniProtKB">
        <authorList>
            <consortium name="WormBaseParasite"/>
        </authorList>
    </citation>
    <scope>IDENTIFICATION</scope>
</reference>